<sequence>MEATGSVKEREHLYRLIVSQLRYDGYESAASNLARNFSAYPPCAPSSRLSHLVRLGNQMEGE</sequence>
<dbReference type="Gene3D" id="1.20.960.50">
    <property type="entry name" value="Cleavage stimulation factor subunit 1, dimerisation domain"/>
    <property type="match status" value="1"/>
</dbReference>
<evidence type="ECO:0000259" key="1">
    <source>
        <dbReference type="Pfam" id="PF16699"/>
    </source>
</evidence>
<protein>
    <recommendedName>
        <fullName evidence="1">Cleavage stimulation factor subunit 1 dimerisation domain-containing protein</fullName>
    </recommendedName>
</protein>
<dbReference type="InterPro" id="IPR038184">
    <property type="entry name" value="CSTF1_dimer_sf"/>
</dbReference>
<dbReference type="InterPro" id="IPR032028">
    <property type="entry name" value="CSTF1_dimer"/>
</dbReference>
<accession>A0A1X7SFA0</accession>
<organism evidence="2">
    <name type="scientific">Amphimedon queenslandica</name>
    <name type="common">Sponge</name>
    <dbReference type="NCBI Taxonomy" id="400682"/>
    <lineage>
        <taxon>Eukaryota</taxon>
        <taxon>Metazoa</taxon>
        <taxon>Porifera</taxon>
        <taxon>Demospongiae</taxon>
        <taxon>Heteroscleromorpha</taxon>
        <taxon>Haplosclerida</taxon>
        <taxon>Niphatidae</taxon>
        <taxon>Amphimedon</taxon>
    </lineage>
</organism>
<dbReference type="AlphaFoldDB" id="A0A1X7SFA0"/>
<reference evidence="2" key="1">
    <citation type="submission" date="2017-05" db="UniProtKB">
        <authorList>
            <consortium name="EnsemblMetazoa"/>
        </authorList>
    </citation>
    <scope>IDENTIFICATION</scope>
</reference>
<proteinExistence type="predicted"/>
<dbReference type="OMA" id="PIKDHAT"/>
<feature type="domain" description="Cleavage stimulation factor subunit 1 dimerisation" evidence="1">
    <location>
        <begin position="6"/>
        <end position="60"/>
    </location>
</feature>
<name>A0A1X7SFA0_AMPQE</name>
<evidence type="ECO:0000313" key="2">
    <source>
        <dbReference type="EnsemblMetazoa" id="Aqu2.1.00748_001"/>
    </source>
</evidence>
<dbReference type="Pfam" id="PF16699">
    <property type="entry name" value="CSTF1_dimer"/>
    <property type="match status" value="1"/>
</dbReference>
<dbReference type="InParanoid" id="A0A1X7SFA0"/>
<dbReference type="FunFam" id="1.20.960.50:FF:000001">
    <property type="entry name" value="Cleavage stimulation factor subunit 1"/>
    <property type="match status" value="1"/>
</dbReference>
<dbReference type="OrthoDB" id="14421at2759"/>
<dbReference type="STRING" id="400682.A0A1X7SFA0"/>
<dbReference type="eggNOG" id="ENOG502SZ25">
    <property type="taxonomic scope" value="Eukaryota"/>
</dbReference>
<dbReference type="EnsemblMetazoa" id="Aqu2.1.00748_001">
    <property type="protein sequence ID" value="Aqu2.1.00748_001"/>
    <property type="gene ID" value="Aqu2.1.00748"/>
</dbReference>